<dbReference type="InterPro" id="IPR003439">
    <property type="entry name" value="ABC_transporter-like_ATP-bd"/>
</dbReference>
<reference evidence="13 14" key="1">
    <citation type="journal article" date="2015" name="Fungal Genet. Biol.">
        <title>Evolution of novel wood decay mechanisms in Agaricales revealed by the genome sequences of Fistulina hepatica and Cylindrobasidium torrendii.</title>
        <authorList>
            <person name="Floudas D."/>
            <person name="Held B.W."/>
            <person name="Riley R."/>
            <person name="Nagy L.G."/>
            <person name="Koehler G."/>
            <person name="Ransdell A.S."/>
            <person name="Younus H."/>
            <person name="Chow J."/>
            <person name="Chiniquy J."/>
            <person name="Lipzen A."/>
            <person name="Tritt A."/>
            <person name="Sun H."/>
            <person name="Haridas S."/>
            <person name="LaButti K."/>
            <person name="Ohm R.A."/>
            <person name="Kues U."/>
            <person name="Blanchette R.A."/>
            <person name="Grigoriev I.V."/>
            <person name="Minto R.E."/>
            <person name="Hibbett D.S."/>
        </authorList>
    </citation>
    <scope>NUCLEOTIDE SEQUENCE [LARGE SCALE GENOMIC DNA]</scope>
    <source>
        <strain evidence="13 14">FP15055 ss-10</strain>
    </source>
</reference>
<feature type="domain" description="ABC transporter" evidence="11">
    <location>
        <begin position="517"/>
        <end position="743"/>
    </location>
</feature>
<feature type="transmembrane region" description="Helical" evidence="10">
    <location>
        <begin position="847"/>
        <end position="874"/>
    </location>
</feature>
<dbReference type="GO" id="GO:0005524">
    <property type="term" value="F:ATP binding"/>
    <property type="evidence" value="ECO:0007669"/>
    <property type="project" value="UniProtKB-KW"/>
</dbReference>
<dbReference type="InterPro" id="IPR003593">
    <property type="entry name" value="AAA+_ATPase"/>
</dbReference>
<dbReference type="FunFam" id="1.20.1560.10:FF:000082">
    <property type="entry name" value="ABC transporter, multidrug resistance associated protein"/>
    <property type="match status" value="1"/>
</dbReference>
<dbReference type="SMART" id="SM00382">
    <property type="entry name" value="AAA"/>
    <property type="match status" value="2"/>
</dbReference>
<dbReference type="Pfam" id="PF00005">
    <property type="entry name" value="ABC_tran"/>
    <property type="match status" value="2"/>
</dbReference>
<feature type="transmembrane region" description="Helical" evidence="10">
    <location>
        <begin position="1030"/>
        <end position="1047"/>
    </location>
</feature>
<keyword evidence="14" id="KW-1185">Reference proteome</keyword>
<dbReference type="SUPFAM" id="SSF90123">
    <property type="entry name" value="ABC transporter transmembrane region"/>
    <property type="match status" value="2"/>
</dbReference>
<dbReference type="InterPro" id="IPR050173">
    <property type="entry name" value="ABC_transporter_C-like"/>
</dbReference>
<feature type="transmembrane region" description="Helical" evidence="10">
    <location>
        <begin position="288"/>
        <end position="313"/>
    </location>
</feature>
<name>A0A0D7B5G3_9AGAR</name>
<evidence type="ECO:0000256" key="1">
    <source>
        <dbReference type="ARBA" id="ARBA00004141"/>
    </source>
</evidence>
<feature type="domain" description="ABC transmembrane type-1" evidence="12">
    <location>
        <begin position="807"/>
        <end position="1078"/>
    </location>
</feature>
<evidence type="ECO:0000259" key="12">
    <source>
        <dbReference type="PROSITE" id="PS50929"/>
    </source>
</evidence>
<dbReference type="FunFam" id="3.40.50.300:FF:000565">
    <property type="entry name" value="ABC bile acid transporter"/>
    <property type="match status" value="1"/>
</dbReference>
<comment type="similarity">
    <text evidence="2">Belongs to the ABC transporter superfamily. ABCC family. Conjugate transporter (TC 3.A.1.208) subfamily.</text>
</comment>
<evidence type="ECO:0000256" key="7">
    <source>
        <dbReference type="ARBA" id="ARBA00022989"/>
    </source>
</evidence>
<dbReference type="PANTHER" id="PTHR24223">
    <property type="entry name" value="ATP-BINDING CASSETTE SUB-FAMILY C"/>
    <property type="match status" value="1"/>
</dbReference>
<feature type="transmembrane region" description="Helical" evidence="10">
    <location>
        <begin position="939"/>
        <end position="958"/>
    </location>
</feature>
<feature type="transmembrane region" description="Helical" evidence="10">
    <location>
        <begin position="182"/>
        <end position="203"/>
    </location>
</feature>
<feature type="compositionally biased region" description="Basic and acidic residues" evidence="9">
    <location>
        <begin position="515"/>
        <end position="527"/>
    </location>
</feature>
<feature type="region of interest" description="Disordered" evidence="9">
    <location>
        <begin position="473"/>
        <end position="534"/>
    </location>
</feature>
<dbReference type="GO" id="GO:0140359">
    <property type="term" value="F:ABC-type transporter activity"/>
    <property type="evidence" value="ECO:0007669"/>
    <property type="project" value="InterPro"/>
</dbReference>
<dbReference type="Proteomes" id="UP000054007">
    <property type="component" value="Unassembled WGS sequence"/>
</dbReference>
<dbReference type="GO" id="GO:0016020">
    <property type="term" value="C:membrane"/>
    <property type="evidence" value="ECO:0007669"/>
    <property type="project" value="UniProtKB-SubCell"/>
</dbReference>
<keyword evidence="3" id="KW-0813">Transport</keyword>
<feature type="domain" description="ABC transporter" evidence="11">
    <location>
        <begin position="1118"/>
        <end position="1358"/>
    </location>
</feature>
<evidence type="ECO:0000256" key="8">
    <source>
        <dbReference type="ARBA" id="ARBA00023136"/>
    </source>
</evidence>
<evidence type="ECO:0000256" key="3">
    <source>
        <dbReference type="ARBA" id="ARBA00022448"/>
    </source>
</evidence>
<comment type="subcellular location">
    <subcellularLocation>
        <location evidence="1">Membrane</location>
        <topology evidence="1">Multi-pass membrane protein</topology>
    </subcellularLocation>
</comment>
<dbReference type="CDD" id="cd03244">
    <property type="entry name" value="ABCC_MRP_domain2"/>
    <property type="match status" value="1"/>
</dbReference>
<dbReference type="EMBL" id="KN880590">
    <property type="protein sequence ID" value="KIY65429.1"/>
    <property type="molecule type" value="Genomic_DNA"/>
</dbReference>
<evidence type="ECO:0000256" key="2">
    <source>
        <dbReference type="ARBA" id="ARBA00009726"/>
    </source>
</evidence>
<dbReference type="InterPro" id="IPR011527">
    <property type="entry name" value="ABC1_TM_dom"/>
</dbReference>
<feature type="domain" description="ABC transmembrane type-1" evidence="12">
    <location>
        <begin position="131"/>
        <end position="429"/>
    </location>
</feature>
<dbReference type="Pfam" id="PF00664">
    <property type="entry name" value="ABC_membrane"/>
    <property type="match status" value="2"/>
</dbReference>
<dbReference type="GO" id="GO:0016887">
    <property type="term" value="F:ATP hydrolysis activity"/>
    <property type="evidence" value="ECO:0007669"/>
    <property type="project" value="InterPro"/>
</dbReference>
<accession>A0A0D7B5G3</accession>
<feature type="transmembrane region" description="Helical" evidence="10">
    <location>
        <begin position="912"/>
        <end position="933"/>
    </location>
</feature>
<feature type="compositionally biased region" description="Basic and acidic residues" evidence="9">
    <location>
        <begin position="475"/>
        <end position="498"/>
    </location>
</feature>
<evidence type="ECO:0000256" key="9">
    <source>
        <dbReference type="SAM" id="MobiDB-lite"/>
    </source>
</evidence>
<feature type="transmembrane region" description="Helical" evidence="10">
    <location>
        <begin position="264"/>
        <end position="282"/>
    </location>
</feature>
<sequence>MWNPLRPSPAPPGFGGNTALPEHRASWLSRITFAWLTPLLNVGYSRPLEVDDLWQLPDGYLVDTLATELETRFYARCPPEERPAFIQHKFPQAEAPSTETESGDEKTPSKPPVYDKSLHAAAYQTFRRQFWLSGIFQLVGDSLKTTSPLVLQVFLEWLAATYVWHNTSEEQRQAIGLSEPQGVGYGIGVGIGVFAMAVGSNLFGSHASHLAMAMGLRARSAVIGSIFRKSLRLSGRARQEHSSGQIMTMVSTDATRLDEFTTQVHHLWVSPIQIVVGIALLIKTLGYSALVGVGVLVISIPAQGILLFSFYSLRKSIVLITDKRVRLSTEILQGIRLLKFYAWEPFFGHRVTALRQKEIAKLKGVAWAISTFVAVTNLVPLMAIILSFVTYSLTGHQLTVSTIFTAMRFFDIIRAPLSLFPFAAAALADTLVAGGRISTFLTAEELDGTYLIEQGAEDAVKVDGSFTWERTAGSAEKDDKAKDGADKDNDDKKSDSKKTPGGPILPTTSGDTDDTGNKEKDAASEHAADDDEKPFELQDLHLRIRKGAFVAIVGRVGSGKSSILQALIGEMRRTEGSTVFGGSVAYVAQTPWIRNATLRDNVLFGRADDEERFRRVVRACALEHDLEMLPNGEKTEIGEKGINLSGGQKARVALARAAYSASDIVLLDDPLAAVDSYVGKDILDNCILDGPLSDRTRILVTHAMHVLDKTDYIYVVDEGKISEQGTYAELRSKQNGAFAELLAEHGPTEKAVQRRAEQAVTAEREKETETPDALMQDEERLTGAVGWSTYKEYLDFAGGILLIPVFLVLLVASEGATVASSIFLGYWTGRTIDGFTDGQYMGVYAGIGGAQALLSFLLNFAFSLVSLVASLRIFRHSLSHVLMSPVSFFDTTPMGRVLARFSKDQDTLDSQLAVTLYAFTVTLWSVFGAVFLVFWTFPYLGIIFAPMVVIYYFVQTYYRRTSVETKRLDSILRSVMYSKYAETMTGLATIRAYQGQDDAVKSAERGLDLENRAYYMTIAIQWWLSVRLDIFANVLVLGITLFAAGFARTVNPSKIAPVLTYTLSVTQMLTLAVSQFAQNEQNMNAVERVLAYTQLPAEGRPEKETTIPSREWPQGGEIVFTDVTMAYRPGLPAVLKNVSFAVRPGEKVGIVGRTGAGKSSLLQALFRIVELDDGKVELDGLDISTIALETLRGRLALVPQETSLFLGTLRDNLDPQGIRSDAELLSVLQRAGLLPQEASKDGSVEAKFNLGATVGDDGSNFSVGEKQLLSLARALVKNSRIIVLDEATSSVDVETDARIQRTIQTEFVGSTLVCIAHRLHTIAYYDRILVMDGGRVAEFDTVLNLFDTEDSIFRSLCNEADLSRADILRIRQDAKQA</sequence>
<keyword evidence="6" id="KW-0067">ATP-binding</keyword>
<evidence type="ECO:0000256" key="5">
    <source>
        <dbReference type="ARBA" id="ARBA00022741"/>
    </source>
</evidence>
<dbReference type="PROSITE" id="PS00211">
    <property type="entry name" value="ABC_TRANSPORTER_1"/>
    <property type="match status" value="2"/>
</dbReference>
<evidence type="ECO:0000313" key="13">
    <source>
        <dbReference type="EMBL" id="KIY65429.1"/>
    </source>
</evidence>
<dbReference type="PROSITE" id="PS50893">
    <property type="entry name" value="ABC_TRANSPORTER_2"/>
    <property type="match status" value="2"/>
</dbReference>
<evidence type="ECO:0000256" key="10">
    <source>
        <dbReference type="SAM" id="Phobius"/>
    </source>
</evidence>
<feature type="region of interest" description="Disordered" evidence="9">
    <location>
        <begin position="87"/>
        <end position="111"/>
    </location>
</feature>
<dbReference type="PANTHER" id="PTHR24223:SF456">
    <property type="entry name" value="MULTIDRUG RESISTANCE-ASSOCIATED PROTEIN LETHAL(2)03659"/>
    <property type="match status" value="1"/>
</dbReference>
<dbReference type="FunFam" id="3.40.50.300:FF:000997">
    <property type="entry name" value="Multidrug resistance-associated protein 1"/>
    <property type="match status" value="1"/>
</dbReference>
<evidence type="ECO:0000259" key="11">
    <source>
        <dbReference type="PROSITE" id="PS50893"/>
    </source>
</evidence>
<dbReference type="CDD" id="cd18597">
    <property type="entry name" value="ABC_6TM_YOR1_D1_like"/>
    <property type="match status" value="1"/>
</dbReference>
<dbReference type="STRING" id="1314674.A0A0D7B5G3"/>
<organism evidence="13 14">
    <name type="scientific">Cylindrobasidium torrendii FP15055 ss-10</name>
    <dbReference type="NCBI Taxonomy" id="1314674"/>
    <lineage>
        <taxon>Eukaryota</taxon>
        <taxon>Fungi</taxon>
        <taxon>Dikarya</taxon>
        <taxon>Basidiomycota</taxon>
        <taxon>Agaricomycotina</taxon>
        <taxon>Agaricomycetes</taxon>
        <taxon>Agaricomycetidae</taxon>
        <taxon>Agaricales</taxon>
        <taxon>Marasmiineae</taxon>
        <taxon>Physalacriaceae</taxon>
        <taxon>Cylindrobasidium</taxon>
    </lineage>
</organism>
<keyword evidence="5" id="KW-0547">Nucleotide-binding</keyword>
<evidence type="ECO:0000256" key="4">
    <source>
        <dbReference type="ARBA" id="ARBA00022692"/>
    </source>
</evidence>
<dbReference type="Gene3D" id="3.40.50.300">
    <property type="entry name" value="P-loop containing nucleotide triphosphate hydrolases"/>
    <property type="match status" value="2"/>
</dbReference>
<dbReference type="FunFam" id="1.20.1560.10:FF:000010">
    <property type="entry name" value="Multidrug resistance-associated ABC transporter"/>
    <property type="match status" value="1"/>
</dbReference>
<dbReference type="SUPFAM" id="SSF52540">
    <property type="entry name" value="P-loop containing nucleoside triphosphate hydrolases"/>
    <property type="match status" value="2"/>
</dbReference>
<keyword evidence="4 10" id="KW-0812">Transmembrane</keyword>
<protein>
    <submittedName>
        <fullName evidence="13">Multidrug resistance-associated ABC transporter</fullName>
    </submittedName>
</protein>
<dbReference type="CDD" id="cd18606">
    <property type="entry name" value="ABC_6TM_YOR1_D2_like"/>
    <property type="match status" value="1"/>
</dbReference>
<dbReference type="InterPro" id="IPR036640">
    <property type="entry name" value="ABC1_TM_sf"/>
</dbReference>
<dbReference type="InterPro" id="IPR027417">
    <property type="entry name" value="P-loop_NTPase"/>
</dbReference>
<gene>
    <name evidence="13" type="ORF">CYLTODRAFT_400421</name>
</gene>
<keyword evidence="7 10" id="KW-1133">Transmembrane helix</keyword>
<dbReference type="InterPro" id="IPR017871">
    <property type="entry name" value="ABC_transporter-like_CS"/>
</dbReference>
<evidence type="ECO:0000313" key="14">
    <source>
        <dbReference type="Proteomes" id="UP000054007"/>
    </source>
</evidence>
<dbReference type="Gene3D" id="1.20.1560.10">
    <property type="entry name" value="ABC transporter type 1, transmembrane domain"/>
    <property type="match status" value="2"/>
</dbReference>
<feature type="transmembrane region" description="Helical" evidence="10">
    <location>
        <begin position="365"/>
        <end position="393"/>
    </location>
</feature>
<evidence type="ECO:0000256" key="6">
    <source>
        <dbReference type="ARBA" id="ARBA00022840"/>
    </source>
</evidence>
<dbReference type="CDD" id="cd03250">
    <property type="entry name" value="ABCC_MRP_domain1"/>
    <property type="match status" value="1"/>
</dbReference>
<keyword evidence="8 10" id="KW-0472">Membrane</keyword>
<proteinExistence type="inferred from homology"/>
<dbReference type="OrthoDB" id="6500128at2759"/>
<dbReference type="PROSITE" id="PS50929">
    <property type="entry name" value="ABC_TM1F"/>
    <property type="match status" value="2"/>
</dbReference>
<feature type="transmembrane region" description="Helical" evidence="10">
    <location>
        <begin position="800"/>
        <end position="827"/>
    </location>
</feature>